<comment type="function">
    <text evidence="8">Mediates influx of magnesium ions.</text>
</comment>
<evidence type="ECO:0000313" key="10">
    <source>
        <dbReference type="EMBL" id="MBI5250781.1"/>
    </source>
</evidence>
<dbReference type="Proteomes" id="UP000807825">
    <property type="component" value="Unassembled WGS sequence"/>
</dbReference>
<dbReference type="PANTHER" id="PTHR46494:SF1">
    <property type="entry name" value="CORA FAMILY METAL ION TRANSPORTER (EUROFUNG)"/>
    <property type="match status" value="1"/>
</dbReference>
<keyword evidence="7 8" id="KW-0472">Membrane</keyword>
<evidence type="ECO:0000256" key="8">
    <source>
        <dbReference type="RuleBase" id="RU362010"/>
    </source>
</evidence>
<evidence type="ECO:0000256" key="2">
    <source>
        <dbReference type="ARBA" id="ARBA00009765"/>
    </source>
</evidence>
<dbReference type="GO" id="GO:0015095">
    <property type="term" value="F:magnesium ion transmembrane transporter activity"/>
    <property type="evidence" value="ECO:0007669"/>
    <property type="project" value="UniProtKB-UniRule"/>
</dbReference>
<keyword evidence="3 8" id="KW-0813">Transport</keyword>
<reference evidence="10" key="1">
    <citation type="submission" date="2020-07" db="EMBL/GenBank/DDBJ databases">
        <title>Huge and variable diversity of episymbiotic CPR bacteria and DPANN archaea in groundwater ecosystems.</title>
        <authorList>
            <person name="He C.Y."/>
            <person name="Keren R."/>
            <person name="Whittaker M."/>
            <person name="Farag I.F."/>
            <person name="Doudna J."/>
            <person name="Cate J.H.D."/>
            <person name="Banfield J.F."/>
        </authorList>
    </citation>
    <scope>NUCLEOTIDE SEQUENCE</scope>
    <source>
        <strain evidence="10">NC_groundwater_1664_Pr3_B-0.1um_52_9</strain>
    </source>
</reference>
<dbReference type="AlphaFoldDB" id="A0A9D6V6C4"/>
<feature type="compositionally biased region" description="Basic residues" evidence="9">
    <location>
        <begin position="9"/>
        <end position="26"/>
    </location>
</feature>
<name>A0A9D6V6C4_9BACT</name>
<comment type="caution">
    <text evidence="10">The sequence shown here is derived from an EMBL/GenBank/DDBJ whole genome shotgun (WGS) entry which is preliminary data.</text>
</comment>
<organism evidence="10 11">
    <name type="scientific">Desulfomonile tiedjei</name>
    <dbReference type="NCBI Taxonomy" id="2358"/>
    <lineage>
        <taxon>Bacteria</taxon>
        <taxon>Pseudomonadati</taxon>
        <taxon>Thermodesulfobacteriota</taxon>
        <taxon>Desulfomonilia</taxon>
        <taxon>Desulfomonilales</taxon>
        <taxon>Desulfomonilaceae</taxon>
        <taxon>Desulfomonile</taxon>
    </lineage>
</organism>
<dbReference type="CDD" id="cd12828">
    <property type="entry name" value="TmCorA-like_1"/>
    <property type="match status" value="1"/>
</dbReference>
<accession>A0A9D6V6C4</accession>
<feature type="transmembrane region" description="Helical" evidence="8">
    <location>
        <begin position="343"/>
        <end position="363"/>
    </location>
</feature>
<evidence type="ECO:0000256" key="9">
    <source>
        <dbReference type="SAM" id="MobiDB-lite"/>
    </source>
</evidence>
<dbReference type="SUPFAM" id="SSF143865">
    <property type="entry name" value="CorA soluble domain-like"/>
    <property type="match status" value="1"/>
</dbReference>
<evidence type="ECO:0000256" key="4">
    <source>
        <dbReference type="ARBA" id="ARBA00022475"/>
    </source>
</evidence>
<keyword evidence="4 8" id="KW-1003">Cell membrane</keyword>
<gene>
    <name evidence="8 10" type="primary">corA</name>
    <name evidence="10" type="ORF">HY912_14920</name>
</gene>
<keyword evidence="8" id="KW-0460">Magnesium</keyword>
<protein>
    <recommendedName>
        <fullName evidence="8">Magnesium transport protein CorA</fullName>
    </recommendedName>
</protein>
<dbReference type="GO" id="GO:0005886">
    <property type="term" value="C:plasma membrane"/>
    <property type="evidence" value="ECO:0007669"/>
    <property type="project" value="UniProtKB-SubCell"/>
</dbReference>
<dbReference type="Pfam" id="PF01544">
    <property type="entry name" value="CorA"/>
    <property type="match status" value="1"/>
</dbReference>
<sequence length="369" mass="42388">MPEPTGRLKGLKPSRRSAKDRRRSKKVGLPPGTLVHIGTEREEKVTVSVLDYDLNSVRESQIKDMEELRQFKESPSVTWINVNGVHDTKLVEIIGQIFEVHPLVLEDIVNTTQRPKADVSREYTFVVFKTLEYNADTGEIIPEQLSLILGANFLLTFQERPGDPFDPIRERIRSAAGLLRKSGADFLAYSIIDASVDHYFIVLESLAERIELLEEKLVADPKRELLAQIHRLKVDMIFLRRSVWPMREVISRLSSGDSAFVKESTRPYLRDVYDHTVHVVDSIETYRDIVSGMLDIYLSSASNRLNEIMKVLTIIATIFIPLTFVSGWYGMNFKDMPELTWKWGYPMVIAIALSITTIMLVFFKRNKWI</sequence>
<dbReference type="GO" id="GO:0015087">
    <property type="term" value="F:cobalt ion transmembrane transporter activity"/>
    <property type="evidence" value="ECO:0007669"/>
    <property type="project" value="UniProtKB-UniRule"/>
</dbReference>
<evidence type="ECO:0000256" key="6">
    <source>
        <dbReference type="ARBA" id="ARBA00022989"/>
    </source>
</evidence>
<comment type="similarity">
    <text evidence="2 8">Belongs to the CorA metal ion transporter (MIT) (TC 1.A.35) family.</text>
</comment>
<dbReference type="Gene3D" id="1.20.58.340">
    <property type="entry name" value="Magnesium transport protein CorA, transmembrane region"/>
    <property type="match status" value="2"/>
</dbReference>
<evidence type="ECO:0000256" key="1">
    <source>
        <dbReference type="ARBA" id="ARBA00004651"/>
    </source>
</evidence>
<comment type="subcellular location">
    <subcellularLocation>
        <location evidence="1">Cell membrane</location>
        <topology evidence="1">Multi-pass membrane protein</topology>
    </subcellularLocation>
    <subcellularLocation>
        <location evidence="8">Membrane</location>
        <topology evidence="8">Multi-pass membrane protein</topology>
    </subcellularLocation>
</comment>
<dbReference type="EMBL" id="JACRDE010000389">
    <property type="protein sequence ID" value="MBI5250781.1"/>
    <property type="molecule type" value="Genomic_DNA"/>
</dbReference>
<dbReference type="PANTHER" id="PTHR46494">
    <property type="entry name" value="CORA FAMILY METAL ION TRANSPORTER (EUROFUNG)"/>
    <property type="match status" value="1"/>
</dbReference>
<dbReference type="NCBIfam" id="TIGR00383">
    <property type="entry name" value="corA"/>
    <property type="match status" value="1"/>
</dbReference>
<dbReference type="InterPro" id="IPR004488">
    <property type="entry name" value="Mg/Co-transport_prot_CorA"/>
</dbReference>
<dbReference type="GO" id="GO:0000287">
    <property type="term" value="F:magnesium ion binding"/>
    <property type="evidence" value="ECO:0007669"/>
    <property type="project" value="TreeGrafter"/>
</dbReference>
<dbReference type="InterPro" id="IPR002523">
    <property type="entry name" value="MgTranspt_CorA/ZnTranspt_ZntB"/>
</dbReference>
<keyword evidence="6 8" id="KW-1133">Transmembrane helix</keyword>
<dbReference type="InterPro" id="IPR045863">
    <property type="entry name" value="CorA_TM1_TM2"/>
</dbReference>
<keyword evidence="8" id="KW-0406">Ion transport</keyword>
<proteinExistence type="inferred from homology"/>
<evidence type="ECO:0000256" key="7">
    <source>
        <dbReference type="ARBA" id="ARBA00023136"/>
    </source>
</evidence>
<evidence type="ECO:0000313" key="11">
    <source>
        <dbReference type="Proteomes" id="UP000807825"/>
    </source>
</evidence>
<dbReference type="FunFam" id="1.20.58.340:FF:000012">
    <property type="entry name" value="Magnesium transport protein CorA"/>
    <property type="match status" value="1"/>
</dbReference>
<dbReference type="Gene3D" id="3.30.460.20">
    <property type="entry name" value="CorA soluble domain-like"/>
    <property type="match status" value="1"/>
</dbReference>
<feature type="region of interest" description="Disordered" evidence="9">
    <location>
        <begin position="1"/>
        <end position="31"/>
    </location>
</feature>
<feature type="transmembrane region" description="Helical" evidence="8">
    <location>
        <begin position="311"/>
        <end position="331"/>
    </location>
</feature>
<keyword evidence="5 8" id="KW-0812">Transmembrane</keyword>
<dbReference type="SUPFAM" id="SSF144083">
    <property type="entry name" value="Magnesium transport protein CorA, transmembrane region"/>
    <property type="match status" value="1"/>
</dbReference>
<evidence type="ECO:0000256" key="3">
    <source>
        <dbReference type="ARBA" id="ARBA00022448"/>
    </source>
</evidence>
<dbReference type="GO" id="GO:0050897">
    <property type="term" value="F:cobalt ion binding"/>
    <property type="evidence" value="ECO:0007669"/>
    <property type="project" value="TreeGrafter"/>
</dbReference>
<dbReference type="InterPro" id="IPR045861">
    <property type="entry name" value="CorA_cytoplasmic_dom"/>
</dbReference>
<evidence type="ECO:0000256" key="5">
    <source>
        <dbReference type="ARBA" id="ARBA00022692"/>
    </source>
</evidence>